<feature type="binding site" description="covalent" evidence="6">
    <location>
        <position position="619"/>
    </location>
    <ligand>
        <name>heme c</name>
        <dbReference type="ChEBI" id="CHEBI:61717"/>
    </ligand>
</feature>
<keyword evidence="2 6" id="KW-0349">Heme</keyword>
<dbReference type="GO" id="GO:0020037">
    <property type="term" value="F:heme binding"/>
    <property type="evidence" value="ECO:0007669"/>
    <property type="project" value="InterPro"/>
</dbReference>
<reference evidence="9 10" key="1">
    <citation type="submission" date="2016-11" db="EMBL/GenBank/DDBJ databases">
        <authorList>
            <person name="Jaros S."/>
            <person name="Januszkiewicz K."/>
            <person name="Wedrychowicz H."/>
        </authorList>
    </citation>
    <scope>NUCLEOTIDE SEQUENCE [LARGE SCALE GENOMIC DNA]</scope>
    <source>
        <strain evidence="9 10">DSM 24574</strain>
    </source>
</reference>
<keyword evidence="3 6" id="KW-0479">Metal-binding</keyword>
<keyword evidence="1" id="KW-0813">Transport</keyword>
<dbReference type="InterPro" id="IPR011041">
    <property type="entry name" value="Quinoprot_gluc/sorb_DH_b-prop"/>
</dbReference>
<evidence type="ECO:0000256" key="3">
    <source>
        <dbReference type="ARBA" id="ARBA00022723"/>
    </source>
</evidence>
<dbReference type="STRING" id="947013.SAMN04488109_2741"/>
<dbReference type="EMBL" id="FQWQ01000001">
    <property type="protein sequence ID" value="SHG98215.1"/>
    <property type="molecule type" value="Genomic_DNA"/>
</dbReference>
<name>A0A1M5P935_9BACT</name>
<evidence type="ECO:0000256" key="7">
    <source>
        <dbReference type="SAM" id="SignalP"/>
    </source>
</evidence>
<evidence type="ECO:0000256" key="1">
    <source>
        <dbReference type="ARBA" id="ARBA00022448"/>
    </source>
</evidence>
<dbReference type="InterPro" id="IPR002324">
    <property type="entry name" value="Cyt_c_ID"/>
</dbReference>
<dbReference type="InterPro" id="IPR036909">
    <property type="entry name" value="Cyt_c-like_dom_sf"/>
</dbReference>
<dbReference type="GO" id="GO:0009055">
    <property type="term" value="F:electron transfer activity"/>
    <property type="evidence" value="ECO:0007669"/>
    <property type="project" value="InterPro"/>
</dbReference>
<keyword evidence="7" id="KW-0732">Signal</keyword>
<evidence type="ECO:0000256" key="2">
    <source>
        <dbReference type="ARBA" id="ARBA00022617"/>
    </source>
</evidence>
<protein>
    <submittedName>
        <fullName evidence="9">Cytochrome c551/c552</fullName>
    </submittedName>
</protein>
<dbReference type="Gene3D" id="1.10.760.10">
    <property type="entry name" value="Cytochrome c-like domain"/>
    <property type="match status" value="1"/>
</dbReference>
<dbReference type="SUPFAM" id="SSF50952">
    <property type="entry name" value="Soluble quinoprotein glucose dehydrogenase"/>
    <property type="match status" value="1"/>
</dbReference>
<keyword evidence="4" id="KW-0249">Electron transport</keyword>
<dbReference type="PANTHER" id="PTHR33546">
    <property type="entry name" value="LARGE, MULTIFUNCTIONAL SECRETED PROTEIN-RELATED"/>
    <property type="match status" value="1"/>
</dbReference>
<dbReference type="RefSeq" id="WP_394333996.1">
    <property type="nucleotide sequence ID" value="NZ_FQWQ01000001.1"/>
</dbReference>
<gene>
    <name evidence="9" type="ORF">SAMN04488109_2741</name>
</gene>
<evidence type="ECO:0000256" key="4">
    <source>
        <dbReference type="ARBA" id="ARBA00022982"/>
    </source>
</evidence>
<evidence type="ECO:0000256" key="6">
    <source>
        <dbReference type="PIRSR" id="PIRSR602324-1"/>
    </source>
</evidence>
<feature type="domain" description="Cytochrome c" evidence="8">
    <location>
        <begin position="551"/>
        <end position="641"/>
    </location>
</feature>
<feature type="chain" id="PRO_5012522364" evidence="7">
    <location>
        <begin position="29"/>
        <end position="645"/>
    </location>
</feature>
<keyword evidence="5 6" id="KW-0408">Iron</keyword>
<dbReference type="InterPro" id="IPR055557">
    <property type="entry name" value="DUF7133"/>
</dbReference>
<dbReference type="Pfam" id="PF23500">
    <property type="entry name" value="DUF7133"/>
    <property type="match status" value="1"/>
</dbReference>
<keyword evidence="10" id="KW-1185">Reference proteome</keyword>
<evidence type="ECO:0000313" key="9">
    <source>
        <dbReference type="EMBL" id="SHG98215.1"/>
    </source>
</evidence>
<dbReference type="Pfam" id="PF00034">
    <property type="entry name" value="Cytochrom_C"/>
    <property type="match status" value="1"/>
</dbReference>
<sequence>MNAKKMNSIAKKFFACALLAFGAASAMAQTPQEEEYYRVITVPTPEGVLLEVGGVATLPDGRIALSTRRGDVWIIENADGSAPQYTLFASGLHEPLGLLYHQGALYAAQRGELTKLIDKDGDDKADVYETVYAWPLSGHYHEYSFGPKLAPDGNFFVTGNVAFGDEEWWRGESRVPYRGWTMKIHTDGTLEPWATGMRSPCGIGMINGELFYDDNQGDWQGTGSIYHLTKGSFTGHPAGLRWTSLPDSPVKLTTAQLYAKFDPRQVKREGQYVKPENVVNETPAFLYQVKKEFPETRLPAIMLPHGVLGISNSEIITDDTNGKFGPFAGQIFVGDQGQSKIMRVVMEKVKGEYQGVAFDFKSSFQSGVLRMNWGHDGSLFVGETNRGWGSAGTTTSGLQRLVWTGKAPLEMYTVHAMPDGFEIEFTQPVDKKLAEDLSSYNGRSFIYKYHAVYGSPTVNEEKLNIKGVKVSDDGKKVRLVIDNLRQYYLHEIIVGGIRTQNGLAVLHPTAYYTLNNIPEGAALPASEWSTKRSIPLAKPVVAKTAAATKPAAASVKAPTYAEIEPLLVKNTCTACHQASKRQVGPAFADVAKRKYSNERIVQLIYNPEPKNWPEHETPMAPMPQVPKAEALKIAAWINSLRPDKD</sequence>
<dbReference type="PROSITE" id="PS51007">
    <property type="entry name" value="CYTC"/>
    <property type="match status" value="1"/>
</dbReference>
<dbReference type="PRINTS" id="PR00606">
    <property type="entry name" value="CYTCHROMECID"/>
</dbReference>
<proteinExistence type="predicted"/>
<feature type="binding site" description="covalent" evidence="6">
    <location>
        <position position="576"/>
    </location>
    <ligand>
        <name>heme c</name>
        <dbReference type="ChEBI" id="CHEBI:61717"/>
    </ligand>
</feature>
<dbReference type="AlphaFoldDB" id="A0A1M5P935"/>
<accession>A0A1M5P935</accession>
<dbReference type="InterPro" id="IPR009056">
    <property type="entry name" value="Cyt_c-like_dom"/>
</dbReference>
<feature type="binding site" description="covalent" evidence="6">
    <location>
        <position position="572"/>
    </location>
    <ligand>
        <name>heme c</name>
        <dbReference type="ChEBI" id="CHEBI:61717"/>
    </ligand>
</feature>
<evidence type="ECO:0000256" key="5">
    <source>
        <dbReference type="ARBA" id="ARBA00023004"/>
    </source>
</evidence>
<organism evidence="9 10">
    <name type="scientific">Chryseolinea serpens</name>
    <dbReference type="NCBI Taxonomy" id="947013"/>
    <lineage>
        <taxon>Bacteria</taxon>
        <taxon>Pseudomonadati</taxon>
        <taxon>Bacteroidota</taxon>
        <taxon>Cytophagia</taxon>
        <taxon>Cytophagales</taxon>
        <taxon>Fulvivirgaceae</taxon>
        <taxon>Chryseolinea</taxon>
    </lineage>
</organism>
<dbReference type="GO" id="GO:0005506">
    <property type="term" value="F:iron ion binding"/>
    <property type="evidence" value="ECO:0007669"/>
    <property type="project" value="InterPro"/>
</dbReference>
<dbReference type="SUPFAM" id="SSF46626">
    <property type="entry name" value="Cytochrome c"/>
    <property type="match status" value="1"/>
</dbReference>
<dbReference type="PANTHER" id="PTHR33546:SF1">
    <property type="entry name" value="LARGE, MULTIFUNCTIONAL SECRETED PROTEIN"/>
    <property type="match status" value="1"/>
</dbReference>
<dbReference type="InterPro" id="IPR011042">
    <property type="entry name" value="6-blade_b-propeller_TolB-like"/>
</dbReference>
<dbReference type="Gene3D" id="2.120.10.30">
    <property type="entry name" value="TolB, C-terminal domain"/>
    <property type="match status" value="1"/>
</dbReference>
<evidence type="ECO:0000313" key="10">
    <source>
        <dbReference type="Proteomes" id="UP000184212"/>
    </source>
</evidence>
<comment type="PTM">
    <text evidence="6">Binds 1 heme c group covalently per subunit.</text>
</comment>
<dbReference type="Proteomes" id="UP000184212">
    <property type="component" value="Unassembled WGS sequence"/>
</dbReference>
<evidence type="ECO:0000259" key="8">
    <source>
        <dbReference type="PROSITE" id="PS51007"/>
    </source>
</evidence>
<feature type="signal peptide" evidence="7">
    <location>
        <begin position="1"/>
        <end position="28"/>
    </location>
</feature>